<dbReference type="Pfam" id="PF01221">
    <property type="entry name" value="Dynein_light"/>
    <property type="match status" value="1"/>
</dbReference>
<feature type="compositionally biased region" description="Low complexity" evidence="1">
    <location>
        <begin position="21"/>
        <end position="31"/>
    </location>
</feature>
<organism evidence="2 3">
    <name type="scientific">Actinidia rufa</name>
    <dbReference type="NCBI Taxonomy" id="165716"/>
    <lineage>
        <taxon>Eukaryota</taxon>
        <taxon>Viridiplantae</taxon>
        <taxon>Streptophyta</taxon>
        <taxon>Embryophyta</taxon>
        <taxon>Tracheophyta</taxon>
        <taxon>Spermatophyta</taxon>
        <taxon>Magnoliopsida</taxon>
        <taxon>eudicotyledons</taxon>
        <taxon>Gunneridae</taxon>
        <taxon>Pentapetalae</taxon>
        <taxon>asterids</taxon>
        <taxon>Ericales</taxon>
        <taxon>Actinidiaceae</taxon>
        <taxon>Actinidia</taxon>
    </lineage>
</organism>
<dbReference type="InterPro" id="IPR001372">
    <property type="entry name" value="Dynein_light_chain_typ-1/2"/>
</dbReference>
<feature type="region of interest" description="Disordered" evidence="1">
    <location>
        <begin position="1"/>
        <end position="358"/>
    </location>
</feature>
<dbReference type="GO" id="GO:0009507">
    <property type="term" value="C:chloroplast"/>
    <property type="evidence" value="ECO:0007669"/>
    <property type="project" value="TreeGrafter"/>
</dbReference>
<dbReference type="GO" id="GO:0030286">
    <property type="term" value="C:dynein complex"/>
    <property type="evidence" value="ECO:0007669"/>
    <property type="project" value="InterPro"/>
</dbReference>
<dbReference type="InterPro" id="IPR037177">
    <property type="entry name" value="DLC_sf"/>
</dbReference>
<dbReference type="Proteomes" id="UP000585474">
    <property type="component" value="Unassembled WGS sequence"/>
</dbReference>
<name>A0A7J0GMP7_9ERIC</name>
<dbReference type="SUPFAM" id="SSF54648">
    <property type="entry name" value="DLC"/>
    <property type="match status" value="1"/>
</dbReference>
<dbReference type="SMART" id="SM01375">
    <property type="entry name" value="Dynein_light"/>
    <property type="match status" value="1"/>
</dbReference>
<dbReference type="CDD" id="cd21452">
    <property type="entry name" value="DLC-like_DYNLL1_DYNLL2"/>
    <property type="match status" value="1"/>
</dbReference>
<comment type="caution">
    <text evidence="2">The sequence shown here is derived from an EMBL/GenBank/DDBJ whole genome shotgun (WGS) entry which is preliminary data.</text>
</comment>
<dbReference type="FunFam" id="3.30.740.10:FF:000003">
    <property type="entry name" value="Dynein light chain"/>
    <property type="match status" value="1"/>
</dbReference>
<dbReference type="PANTHER" id="PTHR36764">
    <property type="entry name" value="TRNA (ILE)-LYSIDINE SYNTHASE"/>
    <property type="match status" value="1"/>
</dbReference>
<evidence type="ECO:0000313" key="3">
    <source>
        <dbReference type="Proteomes" id="UP000585474"/>
    </source>
</evidence>
<gene>
    <name evidence="2" type="ORF">Acr_23g0004580</name>
</gene>
<evidence type="ECO:0000313" key="2">
    <source>
        <dbReference type="EMBL" id="GFZ12073.1"/>
    </source>
</evidence>
<dbReference type="Gene3D" id="3.30.740.10">
    <property type="entry name" value="Protein Inhibitor Of Neuronal Nitric Oxide Synthase"/>
    <property type="match status" value="1"/>
</dbReference>
<feature type="compositionally biased region" description="Basic and acidic residues" evidence="1">
    <location>
        <begin position="175"/>
        <end position="203"/>
    </location>
</feature>
<feature type="compositionally biased region" description="Polar residues" evidence="1">
    <location>
        <begin position="37"/>
        <end position="46"/>
    </location>
</feature>
<proteinExistence type="predicted"/>
<dbReference type="OrthoDB" id="10033309at2759"/>
<dbReference type="PANTHER" id="PTHR36764:SF1">
    <property type="entry name" value="TRNA (ILE)-LYSIDINE SYNTHASE"/>
    <property type="match status" value="1"/>
</dbReference>
<evidence type="ECO:0000256" key="1">
    <source>
        <dbReference type="SAM" id="MobiDB-lite"/>
    </source>
</evidence>
<dbReference type="AlphaFoldDB" id="A0A7J0GMP7"/>
<dbReference type="EMBL" id="BJWL01000023">
    <property type="protein sequence ID" value="GFZ12073.1"/>
    <property type="molecule type" value="Genomic_DNA"/>
</dbReference>
<feature type="compositionally biased region" description="Polar residues" evidence="1">
    <location>
        <begin position="289"/>
        <end position="300"/>
    </location>
</feature>
<reference evidence="2 3" key="1">
    <citation type="submission" date="2019-07" db="EMBL/GenBank/DDBJ databases">
        <title>De Novo Assembly of kiwifruit Actinidia rufa.</title>
        <authorList>
            <person name="Sugita-Konishi S."/>
            <person name="Sato K."/>
            <person name="Mori E."/>
            <person name="Abe Y."/>
            <person name="Kisaki G."/>
            <person name="Hamano K."/>
            <person name="Suezawa K."/>
            <person name="Otani M."/>
            <person name="Fukuda T."/>
            <person name="Manabe T."/>
            <person name="Gomi K."/>
            <person name="Tabuchi M."/>
            <person name="Akimitsu K."/>
            <person name="Kataoka I."/>
        </authorList>
    </citation>
    <scope>NUCLEOTIDE SEQUENCE [LARGE SCALE GENOMIC DNA]</scope>
    <source>
        <strain evidence="3">cv. Fuchu</strain>
    </source>
</reference>
<protein>
    <submittedName>
        <fullName evidence="2">Dynein light chain type 1 family protein</fullName>
    </submittedName>
</protein>
<keyword evidence="3" id="KW-1185">Reference proteome</keyword>
<sequence>MVNMSKSILFVVDETKPPKSPSKTSGFSSTSAPEPSLASTTSSYPNPTEEEEEERERENNGFPINDSLPPPQSDPPKITTTHLDEEGNLKEGGICEEEANDRRGSDGGGGSAKLVDGSDASKDAKEVPRSGSNPVDANDRRGSDGGDGSAKLADGSDASNDAKEVPQSDSNPESLENKKAETSTKVDALTDKEMRKKEIEEKLLATPRLGSEENIGGDMEGGETDDASNRSLHPHHLPRMSSTSPHSDSPHRRSVFSEVPHPFRASLAVASSPSRFAPTGHQGHPANPPTVSVSGTSYIASSPPPAESGGTSSFHRRNLAAPDMDPPRKSKRQPKSTPFTTTAAKPRHHPPDLDPTIASSTIHSISKHFSKLYTNHHKALAASKASNLPSKPQINTNLQAKAMAKSAIEDTSSKPITKSNPRHRKTLVEIEKDKLRASLTGVIPKKSSKESHEDCDIKTDKIRKLSRKGISKKESHEGCDIKRAFDSLSRSQDSGLLKESHKGYDDFFRCNGVKVVSVDMPPLMQAHAVDSARKAHDSLEKFTSKALALTLKKEFDGVYGPAWHCIVGTHFGSFVTHSVGGFLYFSMDNKLYILLFKTTVQRAD</sequence>
<feature type="compositionally biased region" description="Basic and acidic residues" evidence="1">
    <location>
        <begin position="119"/>
        <end position="128"/>
    </location>
</feature>
<dbReference type="GO" id="GO:0007017">
    <property type="term" value="P:microtubule-based process"/>
    <property type="evidence" value="ECO:0007669"/>
    <property type="project" value="InterPro"/>
</dbReference>
<accession>A0A7J0GMP7</accession>